<evidence type="ECO:0000313" key="3">
    <source>
        <dbReference type="EMBL" id="GAX80195.1"/>
    </source>
</evidence>
<feature type="domain" description="DUF7912" evidence="2">
    <location>
        <begin position="186"/>
        <end position="268"/>
    </location>
</feature>
<sequence length="271" mass="29993">MRHSLRELGGNNVINRLQRHASLAVRKSATRAAPKGSTQHTVVGRRDDDFEEDEDGFLDLDIDEDEIDGRDAEDVVGALGLGEDDQEPGTSTGGTFWGEAGLRAAEKVLKAPALDGLAIYMFRAIVPQKKLDIRLDKLTDLYGSPSIDDIEKFSRMMFLEMEAQLGTEAAGEVSFEVSSPGAERQLLLPQDLARFQQLPLRVEYTDSTGSPITKVLELVTYDEEACTTTWRLANVRANAPVKGRSLSKKQKEQTFEIAVSSLIKLRIHVDF</sequence>
<dbReference type="Proteomes" id="UP000232323">
    <property type="component" value="Unassembled WGS sequence"/>
</dbReference>
<accession>A0A250XAR3</accession>
<dbReference type="STRING" id="1157962.A0A250XAR3"/>
<dbReference type="PANTHER" id="PTHR34544">
    <property type="entry name" value="OSJNBA0006B20.18 PROTEIN"/>
    <property type="match status" value="1"/>
</dbReference>
<organism evidence="3 4">
    <name type="scientific">Chlamydomonas eustigma</name>
    <dbReference type="NCBI Taxonomy" id="1157962"/>
    <lineage>
        <taxon>Eukaryota</taxon>
        <taxon>Viridiplantae</taxon>
        <taxon>Chlorophyta</taxon>
        <taxon>core chlorophytes</taxon>
        <taxon>Chlorophyceae</taxon>
        <taxon>CS clade</taxon>
        <taxon>Chlamydomonadales</taxon>
        <taxon>Chlamydomonadaceae</taxon>
        <taxon>Chlamydomonas</taxon>
    </lineage>
</organism>
<feature type="region of interest" description="Disordered" evidence="1">
    <location>
        <begin position="26"/>
        <end position="48"/>
    </location>
</feature>
<dbReference type="OrthoDB" id="1100432at2759"/>
<proteinExistence type="predicted"/>
<reference evidence="3 4" key="1">
    <citation type="submission" date="2017-08" db="EMBL/GenBank/DDBJ databases">
        <title>Acidophilic green algal genome provides insights into adaptation to an acidic environment.</title>
        <authorList>
            <person name="Hirooka S."/>
            <person name="Hirose Y."/>
            <person name="Kanesaki Y."/>
            <person name="Higuchi S."/>
            <person name="Fujiwara T."/>
            <person name="Onuma R."/>
            <person name="Era A."/>
            <person name="Ohbayashi R."/>
            <person name="Uzuka A."/>
            <person name="Nozaki H."/>
            <person name="Yoshikawa H."/>
            <person name="Miyagishima S.Y."/>
        </authorList>
    </citation>
    <scope>NUCLEOTIDE SEQUENCE [LARGE SCALE GENOMIC DNA]</scope>
    <source>
        <strain evidence="3 4">NIES-2499</strain>
    </source>
</reference>
<evidence type="ECO:0000256" key="1">
    <source>
        <dbReference type="SAM" id="MobiDB-lite"/>
    </source>
</evidence>
<evidence type="ECO:0000259" key="2">
    <source>
        <dbReference type="Pfam" id="PF25498"/>
    </source>
</evidence>
<dbReference type="EMBL" id="BEGY01000049">
    <property type="protein sequence ID" value="GAX80195.1"/>
    <property type="molecule type" value="Genomic_DNA"/>
</dbReference>
<keyword evidence="4" id="KW-1185">Reference proteome</keyword>
<protein>
    <recommendedName>
        <fullName evidence="2">DUF7912 domain-containing protein</fullName>
    </recommendedName>
</protein>
<gene>
    <name evidence="3" type="ORF">CEUSTIGMA_g7633.t1</name>
</gene>
<comment type="caution">
    <text evidence="3">The sequence shown here is derived from an EMBL/GenBank/DDBJ whole genome shotgun (WGS) entry which is preliminary data.</text>
</comment>
<dbReference type="Pfam" id="PF25498">
    <property type="entry name" value="DUF7912"/>
    <property type="match status" value="1"/>
</dbReference>
<dbReference type="AlphaFoldDB" id="A0A250XAR3"/>
<dbReference type="PANTHER" id="PTHR34544:SF3">
    <property type="entry name" value="OS07G0155200 PROTEIN"/>
    <property type="match status" value="1"/>
</dbReference>
<name>A0A250XAR3_9CHLO</name>
<dbReference type="InterPro" id="IPR057234">
    <property type="entry name" value="DUF7912"/>
</dbReference>
<evidence type="ECO:0000313" key="4">
    <source>
        <dbReference type="Proteomes" id="UP000232323"/>
    </source>
</evidence>